<organism evidence="1 2">
    <name type="scientific">Candidatus Woesebacteria bacterium GW2011_GWA2_33_28</name>
    <dbReference type="NCBI Taxonomy" id="1618561"/>
    <lineage>
        <taxon>Bacteria</taxon>
        <taxon>Candidatus Woeseibacteriota</taxon>
    </lineage>
</organism>
<reference evidence="1 2" key="1">
    <citation type="journal article" date="2015" name="Nature">
        <title>rRNA introns, odd ribosomes, and small enigmatic genomes across a large radiation of phyla.</title>
        <authorList>
            <person name="Brown C.T."/>
            <person name="Hug L.A."/>
            <person name="Thomas B.C."/>
            <person name="Sharon I."/>
            <person name="Castelle C.J."/>
            <person name="Singh A."/>
            <person name="Wilkins M.J."/>
            <person name="Williams K.H."/>
            <person name="Banfield J.F."/>
        </authorList>
    </citation>
    <scope>NUCLEOTIDE SEQUENCE [LARGE SCALE GENOMIC DNA]</scope>
</reference>
<name>A0A0G0CUK0_9BACT</name>
<dbReference type="SUPFAM" id="SSF143100">
    <property type="entry name" value="TTHA1013/TTHA0281-like"/>
    <property type="match status" value="1"/>
</dbReference>
<sequence>MSKTDLKAIVWQEENWFVAKVIGLEVASQGKTKKEAIVNLQEAVDLLLEDEDVKIPNYFVPTEPEISANGKLQTVIIPIHKQIAFGTFQSILSQSGMSKSEFEQFIK</sequence>
<protein>
    <recommendedName>
        <fullName evidence="3">HicB family protein</fullName>
    </recommendedName>
</protein>
<evidence type="ECO:0000313" key="1">
    <source>
        <dbReference type="EMBL" id="KKP47012.1"/>
    </source>
</evidence>
<gene>
    <name evidence="1" type="ORF">UR38_C0006G0015</name>
</gene>
<proteinExistence type="predicted"/>
<dbReference type="Proteomes" id="UP000033995">
    <property type="component" value="Unassembled WGS sequence"/>
</dbReference>
<evidence type="ECO:0000313" key="2">
    <source>
        <dbReference type="Proteomes" id="UP000033995"/>
    </source>
</evidence>
<evidence type="ECO:0008006" key="3">
    <source>
        <dbReference type="Google" id="ProtNLM"/>
    </source>
</evidence>
<dbReference type="InterPro" id="IPR035069">
    <property type="entry name" value="TTHA1013/TTHA0281-like"/>
</dbReference>
<accession>A0A0G0CUK0</accession>
<dbReference type="InterPro" id="IPR038570">
    <property type="entry name" value="HicA_sf"/>
</dbReference>
<dbReference type="EMBL" id="LBOZ01000006">
    <property type="protein sequence ID" value="KKP47012.1"/>
    <property type="molecule type" value="Genomic_DNA"/>
</dbReference>
<dbReference type="Gene3D" id="3.30.920.30">
    <property type="entry name" value="Hypothetical protein"/>
    <property type="match status" value="1"/>
</dbReference>
<dbReference type="Gene3D" id="3.30.160.250">
    <property type="match status" value="1"/>
</dbReference>
<comment type="caution">
    <text evidence="1">The sequence shown here is derived from an EMBL/GenBank/DDBJ whole genome shotgun (WGS) entry which is preliminary data.</text>
</comment>
<dbReference type="AlphaFoldDB" id="A0A0G0CUK0"/>